<reference evidence="8 9" key="1">
    <citation type="submission" date="2011-12" db="EMBL/GenBank/DDBJ databases">
        <title>The complete genome of Niastella koreensis GR20-10.</title>
        <authorList>
            <consortium name="US DOE Joint Genome Institute (JGI-PGF)"/>
            <person name="Lucas S."/>
            <person name="Han J."/>
            <person name="Lapidus A."/>
            <person name="Bruce D."/>
            <person name="Goodwin L."/>
            <person name="Pitluck S."/>
            <person name="Peters L."/>
            <person name="Kyrpides N."/>
            <person name="Mavromatis K."/>
            <person name="Ivanova N."/>
            <person name="Mikhailova N."/>
            <person name="Davenport K."/>
            <person name="Saunders E."/>
            <person name="Detter J.C."/>
            <person name="Tapia R."/>
            <person name="Han C."/>
            <person name="Land M."/>
            <person name="Hauser L."/>
            <person name="Markowitz V."/>
            <person name="Cheng J.-F."/>
            <person name="Hugenholtz P."/>
            <person name="Woyke T."/>
            <person name="Wu D."/>
            <person name="Tindall B."/>
            <person name="Pomrenke H."/>
            <person name="Brambilla E."/>
            <person name="Klenk H.-P."/>
            <person name="Eisen J.A."/>
        </authorList>
    </citation>
    <scope>NUCLEOTIDE SEQUENCE [LARGE SCALE GENOMIC DNA]</scope>
    <source>
        <strain evidence="9">DSM 17620 / KACC 11465 / NBRC 106392 / GR20-10</strain>
    </source>
</reference>
<accession>G8TAU8</accession>
<gene>
    <name evidence="8" type="ordered locus">Niako_4010</name>
</gene>
<dbReference type="GO" id="GO:0009279">
    <property type="term" value="C:cell outer membrane"/>
    <property type="evidence" value="ECO:0007669"/>
    <property type="project" value="UniProtKB-SubCell"/>
</dbReference>
<dbReference type="OrthoDB" id="1035036at2"/>
<dbReference type="eggNOG" id="COG3193">
    <property type="taxonomic scope" value="Bacteria"/>
</dbReference>
<evidence type="ECO:0000313" key="9">
    <source>
        <dbReference type="Proteomes" id="UP000005438"/>
    </source>
</evidence>
<feature type="chain" id="PRO_5003517114" evidence="6">
    <location>
        <begin position="20"/>
        <end position="560"/>
    </location>
</feature>
<evidence type="ECO:0000256" key="4">
    <source>
        <dbReference type="ARBA" id="ARBA00023136"/>
    </source>
</evidence>
<evidence type="ECO:0000256" key="2">
    <source>
        <dbReference type="ARBA" id="ARBA00006275"/>
    </source>
</evidence>
<evidence type="ECO:0000256" key="6">
    <source>
        <dbReference type="SAM" id="SignalP"/>
    </source>
</evidence>
<comment type="subcellular location">
    <subcellularLocation>
        <location evidence="1">Cell outer membrane</location>
    </subcellularLocation>
</comment>
<dbReference type="Proteomes" id="UP000005438">
    <property type="component" value="Chromosome"/>
</dbReference>
<keyword evidence="4" id="KW-0472">Membrane</keyword>
<sequence length="560" mass="62409">MKRIKIFFLIIVASSSMLLYTGCSKDSLNKKPASSIAPSSFWKTQADAAAWLAGIYRQLQNTIGTGNWSDWGEIRSDNMDVSGSGVNTDLLYNTIGANDAGTSWQSLYTTISYCNYGIKYYPQMIAENRDGGATLYTGYLGQCYALRALMYFYGLRVWGTMPIINIPIETIDQPNLYPQAPADSIKMQIQADINTALQYISTDKTNKYYINQAGVYALQTDFYMWIQDYQDAIAASLKCEAASGCTLVTNPTDWKNIFLNPAASTETIFNLYWNATEYGSGAGYATRFGRSDGTNNYQPKAGTVANPGPFLDLFLRRDTSNHNFNNYCDGRFWNCFDTVAYGNGAAANTYYLAYTAASCGKMIPWDVTQKSINTASKSLGKFVYPATALCNVMMPIYRFADILLLRAEAYNRTGDTTDAMQIVNNIRFRTGYTTTTNTASFNTAVLRSQYSAQAELSAKYGSPSGDSLTRSIERIILHERQLELFCEGKRWFDLCRIGHLDANAADGYYYLHERMDPLLTGQAKRTPFIQGNNMGRVFFPVNSNALNANGLLKQNPAYAN</sequence>
<evidence type="ECO:0000256" key="3">
    <source>
        <dbReference type="ARBA" id="ARBA00022729"/>
    </source>
</evidence>
<dbReference type="KEGG" id="nko:Niako_4010"/>
<protein>
    <submittedName>
        <fullName evidence="8">RagB/SusD domain-containing protein</fullName>
    </submittedName>
</protein>
<name>G8TAU8_NIAKG</name>
<evidence type="ECO:0000256" key="1">
    <source>
        <dbReference type="ARBA" id="ARBA00004442"/>
    </source>
</evidence>
<evidence type="ECO:0000259" key="7">
    <source>
        <dbReference type="Pfam" id="PF07980"/>
    </source>
</evidence>
<feature type="signal peptide" evidence="6">
    <location>
        <begin position="1"/>
        <end position="19"/>
    </location>
</feature>
<dbReference type="Pfam" id="PF07980">
    <property type="entry name" value="SusD_RagB"/>
    <property type="match status" value="1"/>
</dbReference>
<dbReference type="AlphaFoldDB" id="G8TAU8"/>
<dbReference type="InterPro" id="IPR011990">
    <property type="entry name" value="TPR-like_helical_dom_sf"/>
</dbReference>
<dbReference type="InterPro" id="IPR012944">
    <property type="entry name" value="SusD_RagB_dom"/>
</dbReference>
<dbReference type="EMBL" id="CP003178">
    <property type="protein sequence ID" value="AEW00291.1"/>
    <property type="molecule type" value="Genomic_DNA"/>
</dbReference>
<dbReference type="PATRIC" id="fig|700598.3.peg.4094"/>
<keyword evidence="3 6" id="KW-0732">Signal</keyword>
<evidence type="ECO:0000313" key="8">
    <source>
        <dbReference type="EMBL" id="AEW00291.1"/>
    </source>
</evidence>
<dbReference type="SUPFAM" id="SSF48452">
    <property type="entry name" value="TPR-like"/>
    <property type="match status" value="1"/>
</dbReference>
<evidence type="ECO:0000256" key="5">
    <source>
        <dbReference type="ARBA" id="ARBA00023237"/>
    </source>
</evidence>
<organism evidence="8 9">
    <name type="scientific">Niastella koreensis (strain DSM 17620 / KACC 11465 / NBRC 106392 / GR20-10)</name>
    <dbReference type="NCBI Taxonomy" id="700598"/>
    <lineage>
        <taxon>Bacteria</taxon>
        <taxon>Pseudomonadati</taxon>
        <taxon>Bacteroidota</taxon>
        <taxon>Chitinophagia</taxon>
        <taxon>Chitinophagales</taxon>
        <taxon>Chitinophagaceae</taxon>
        <taxon>Niastella</taxon>
    </lineage>
</organism>
<keyword evidence="5" id="KW-0998">Cell outer membrane</keyword>
<dbReference type="Gene3D" id="1.25.40.390">
    <property type="match status" value="1"/>
</dbReference>
<dbReference type="HOGENOM" id="CLU_015553_1_4_10"/>
<dbReference type="STRING" id="700598.Niako_4010"/>
<proteinExistence type="inferred from homology"/>
<feature type="domain" description="RagB/SusD" evidence="7">
    <location>
        <begin position="393"/>
        <end position="558"/>
    </location>
</feature>
<comment type="similarity">
    <text evidence="2">Belongs to the SusD family.</text>
</comment>